<dbReference type="Proteomes" id="UP000092698">
    <property type="component" value="Chromosome"/>
</dbReference>
<keyword evidence="3" id="KW-1185">Reference proteome</keyword>
<protein>
    <recommendedName>
        <fullName evidence="4">DUF4402 domain-containing protein</fullName>
    </recommendedName>
</protein>
<dbReference type="EMBL" id="CP016545">
    <property type="protein sequence ID" value="ANU06742.1"/>
    <property type="molecule type" value="Genomic_DNA"/>
</dbReference>
<evidence type="ECO:0008006" key="4">
    <source>
        <dbReference type="Google" id="ProtNLM"/>
    </source>
</evidence>
<reference evidence="2 3" key="1">
    <citation type="submission" date="2016-07" db="EMBL/GenBank/DDBJ databases">
        <title>Complete genome sequence of Altererythrobacter namhicola JCM 16345T, containing esterase-encoding genes.</title>
        <authorList>
            <person name="Cheng H."/>
            <person name="Wu Y.-H."/>
            <person name="Jian S.-L."/>
            <person name="Huo Y.-Y."/>
            <person name="Wang C.-S."/>
            <person name="Xu X.-W."/>
        </authorList>
    </citation>
    <scope>NUCLEOTIDE SEQUENCE [LARGE SCALE GENOMIC DNA]</scope>
    <source>
        <strain evidence="2 3">JCM 16345</strain>
    </source>
</reference>
<name>A0A1C7D5W0_9SPHN</name>
<organism evidence="2 3">
    <name type="scientific">Paraurantiacibacter namhicola</name>
    <dbReference type="NCBI Taxonomy" id="645517"/>
    <lineage>
        <taxon>Bacteria</taxon>
        <taxon>Pseudomonadati</taxon>
        <taxon>Pseudomonadota</taxon>
        <taxon>Alphaproteobacteria</taxon>
        <taxon>Sphingomonadales</taxon>
        <taxon>Erythrobacteraceae</taxon>
        <taxon>Paraurantiacibacter</taxon>
    </lineage>
</organism>
<accession>A0A1C7D5W0</accession>
<dbReference type="AlphaFoldDB" id="A0A1C7D5W0"/>
<dbReference type="KEGG" id="anh:A6F65_00417"/>
<feature type="chain" id="PRO_5008884305" description="DUF4402 domain-containing protein" evidence="1">
    <location>
        <begin position="25"/>
        <end position="180"/>
    </location>
</feature>
<keyword evidence="1" id="KW-0732">Signal</keyword>
<evidence type="ECO:0000313" key="2">
    <source>
        <dbReference type="EMBL" id="ANU06742.1"/>
    </source>
</evidence>
<dbReference type="STRING" id="645517.A6F65_00417"/>
<proteinExistence type="predicted"/>
<evidence type="ECO:0000313" key="3">
    <source>
        <dbReference type="Proteomes" id="UP000092698"/>
    </source>
</evidence>
<dbReference type="InterPro" id="IPR025514">
    <property type="entry name" value="DUF4402"/>
</dbReference>
<dbReference type="RefSeq" id="WP_067785393.1">
    <property type="nucleotide sequence ID" value="NZ_CP016545.1"/>
</dbReference>
<evidence type="ECO:0000256" key="1">
    <source>
        <dbReference type="SAM" id="SignalP"/>
    </source>
</evidence>
<dbReference type="Pfam" id="PF14352">
    <property type="entry name" value="DUF4402"/>
    <property type="match status" value="1"/>
</dbReference>
<feature type="signal peptide" evidence="1">
    <location>
        <begin position="1"/>
        <end position="24"/>
    </location>
</feature>
<sequence length="180" mass="17673">MKFTKIAATGAALVSLAVAGQAQAATQASADVRAEVLSALSVTVDATDNVLNFGTVADGGLTADVDVIVNADGTRGSTCPATLICGGTLATPTFTIAGLAGRSVQVTFQNATETLSHAAPPAGTDGTMTVKDFTTSLTGNAATLPAGGTQDFTVGGTLTVGPNQAEGTYSGTVTVNVAYN</sequence>
<dbReference type="OrthoDB" id="7576381at2"/>
<gene>
    <name evidence="2" type="ORF">A6F65_00417</name>
</gene>